<feature type="transmembrane region" description="Helical" evidence="2">
    <location>
        <begin position="57"/>
        <end position="77"/>
    </location>
</feature>
<evidence type="ECO:0000313" key="3">
    <source>
        <dbReference type="EMBL" id="CAF0744459.1"/>
    </source>
</evidence>
<protein>
    <submittedName>
        <fullName evidence="3">Uncharacterized protein</fullName>
    </submittedName>
</protein>
<keyword evidence="2" id="KW-0472">Membrane</keyword>
<dbReference type="Proteomes" id="UP000663877">
    <property type="component" value="Unassembled WGS sequence"/>
</dbReference>
<proteinExistence type="predicted"/>
<evidence type="ECO:0000256" key="1">
    <source>
        <dbReference type="SAM" id="MobiDB-lite"/>
    </source>
</evidence>
<name>A0A813P1B6_9BILA</name>
<dbReference type="EMBL" id="CAJNOM010000069">
    <property type="protein sequence ID" value="CAF0972947.1"/>
    <property type="molecule type" value="Genomic_DNA"/>
</dbReference>
<evidence type="ECO:0000313" key="5">
    <source>
        <dbReference type="EMBL" id="CAF1056930.1"/>
    </source>
</evidence>
<reference evidence="3" key="1">
    <citation type="submission" date="2021-02" db="EMBL/GenBank/DDBJ databases">
        <authorList>
            <person name="Nowell W R."/>
        </authorList>
    </citation>
    <scope>NUCLEOTIDE SEQUENCE</scope>
</reference>
<evidence type="ECO:0000256" key="2">
    <source>
        <dbReference type="SAM" id="Phobius"/>
    </source>
</evidence>
<comment type="caution">
    <text evidence="3">The sequence shown here is derived from an EMBL/GenBank/DDBJ whole genome shotgun (WGS) entry which is preliminary data.</text>
</comment>
<organism evidence="3 7">
    <name type="scientific">Adineta steineri</name>
    <dbReference type="NCBI Taxonomy" id="433720"/>
    <lineage>
        <taxon>Eukaryota</taxon>
        <taxon>Metazoa</taxon>
        <taxon>Spiralia</taxon>
        <taxon>Gnathifera</taxon>
        <taxon>Rotifera</taxon>
        <taxon>Eurotatoria</taxon>
        <taxon>Bdelloidea</taxon>
        <taxon>Adinetida</taxon>
        <taxon>Adinetidae</taxon>
        <taxon>Adineta</taxon>
    </lineage>
</organism>
<gene>
    <name evidence="3" type="ORF">BJG266_LOCUS2051</name>
    <name evidence="4" type="ORF">QVE165_LOCUS13433</name>
    <name evidence="5" type="ORF">QVE165_LOCUS17936</name>
</gene>
<dbReference type="EMBL" id="CAJNOI010000005">
    <property type="protein sequence ID" value="CAF0744459.1"/>
    <property type="molecule type" value="Genomic_DNA"/>
</dbReference>
<evidence type="ECO:0000313" key="6">
    <source>
        <dbReference type="Proteomes" id="UP000663832"/>
    </source>
</evidence>
<dbReference type="Pfam" id="PF06679">
    <property type="entry name" value="DUF1180"/>
    <property type="match status" value="1"/>
</dbReference>
<keyword evidence="2" id="KW-0812">Transmembrane</keyword>
<dbReference type="EMBL" id="CAJNOM010000105">
    <property type="protein sequence ID" value="CAF1056930.1"/>
    <property type="molecule type" value="Genomic_DNA"/>
</dbReference>
<evidence type="ECO:0000313" key="4">
    <source>
        <dbReference type="EMBL" id="CAF0972947.1"/>
    </source>
</evidence>
<keyword evidence="6" id="KW-1185">Reference proteome</keyword>
<evidence type="ECO:0000313" key="7">
    <source>
        <dbReference type="Proteomes" id="UP000663877"/>
    </source>
</evidence>
<sequence length="123" mass="14405">MENTTMILNNTMNISTSTVNMTVHQNLTTIVTSKKPLFIQGQELINERINKMDRGTLIWSTAALVAFTCIILMYIGIRTFMLRKRRQTRRYKLLSNATTMEEPLFNDHDEEEEKDDDTLFVRK</sequence>
<dbReference type="OrthoDB" id="10032938at2759"/>
<feature type="region of interest" description="Disordered" evidence="1">
    <location>
        <begin position="102"/>
        <end position="123"/>
    </location>
</feature>
<dbReference type="AlphaFoldDB" id="A0A813P1B6"/>
<keyword evidence="2" id="KW-1133">Transmembrane helix</keyword>
<dbReference type="Proteomes" id="UP000663832">
    <property type="component" value="Unassembled WGS sequence"/>
</dbReference>
<accession>A0A813P1B6</accession>